<dbReference type="PANTHER" id="PTHR42305">
    <property type="entry name" value="MEMBRANE PROTEIN RV1733C-RELATED"/>
    <property type="match status" value="1"/>
</dbReference>
<evidence type="ECO:0008006" key="4">
    <source>
        <dbReference type="Google" id="ProtNLM"/>
    </source>
</evidence>
<keyword evidence="1" id="KW-0812">Transmembrane</keyword>
<gene>
    <name evidence="2" type="ORF">OKJ48_39590</name>
</gene>
<keyword evidence="3" id="KW-1185">Reference proteome</keyword>
<evidence type="ECO:0000256" key="1">
    <source>
        <dbReference type="SAM" id="Phobius"/>
    </source>
</evidence>
<dbReference type="PANTHER" id="PTHR42305:SF1">
    <property type="entry name" value="MEMBRANE PROTEIN RV1733C-RELATED"/>
    <property type="match status" value="1"/>
</dbReference>
<evidence type="ECO:0000313" key="2">
    <source>
        <dbReference type="EMBL" id="MEB3966287.1"/>
    </source>
</evidence>
<keyword evidence="1" id="KW-0472">Membrane</keyword>
<dbReference type="RefSeq" id="WP_324775412.1">
    <property type="nucleotide sequence ID" value="NZ_BAAATS010000007.1"/>
</dbReference>
<protein>
    <recommendedName>
        <fullName evidence="4">Integral membrane protein</fullName>
    </recommendedName>
</protein>
<dbReference type="EMBL" id="JAOZYB010000355">
    <property type="protein sequence ID" value="MEB3966287.1"/>
    <property type="molecule type" value="Genomic_DNA"/>
</dbReference>
<reference evidence="2 3" key="1">
    <citation type="submission" date="2022-10" db="EMBL/GenBank/DDBJ databases">
        <authorList>
            <person name="Xie J."/>
            <person name="Shen N."/>
        </authorList>
    </citation>
    <scope>NUCLEOTIDE SEQUENCE [LARGE SCALE GENOMIC DNA]</scope>
    <source>
        <strain evidence="2 3">DSM 41681</strain>
    </source>
</reference>
<keyword evidence="1" id="KW-1133">Transmembrane helix</keyword>
<comment type="caution">
    <text evidence="2">The sequence shown here is derived from an EMBL/GenBank/DDBJ whole genome shotgun (WGS) entry which is preliminary data.</text>
</comment>
<name>A0ABU6CQH5_9ACTN</name>
<dbReference type="Proteomes" id="UP001352223">
    <property type="component" value="Unassembled WGS sequence"/>
</dbReference>
<proteinExistence type="predicted"/>
<dbReference type="InterPro" id="IPR039708">
    <property type="entry name" value="MT1774/Rv1733c-like"/>
</dbReference>
<evidence type="ECO:0000313" key="3">
    <source>
        <dbReference type="Proteomes" id="UP001352223"/>
    </source>
</evidence>
<feature type="transmembrane region" description="Helical" evidence="1">
    <location>
        <begin position="147"/>
        <end position="168"/>
    </location>
</feature>
<sequence>MSTCRPSRRALRSNPLRRRSDVVEAWAALLLGVLAVLVAPAAGALSGWAAHGEAREHARAQHAARHPVRAQLIEDAPEYVPAASGVQNNPTYPVTVRWTGREGRTITALAPVEAGFVRGDAATVWLDGRGDVTTAPWSGDDVWSHTLAAGFLVTAATAGLAVISRLVLHGILDRRRLAAWEREWNRVGPEWGSRRP</sequence>
<organism evidence="2 3">
    <name type="scientific">Streptomyces kunmingensis</name>
    <dbReference type="NCBI Taxonomy" id="68225"/>
    <lineage>
        <taxon>Bacteria</taxon>
        <taxon>Bacillati</taxon>
        <taxon>Actinomycetota</taxon>
        <taxon>Actinomycetes</taxon>
        <taxon>Kitasatosporales</taxon>
        <taxon>Streptomycetaceae</taxon>
        <taxon>Streptomyces</taxon>
    </lineage>
</organism>
<accession>A0ABU6CQH5</accession>